<protein>
    <submittedName>
        <fullName evidence="1">Putative lipoprotein yceB</fullName>
    </submittedName>
</protein>
<proteinExistence type="predicted"/>
<keyword evidence="1" id="KW-0449">Lipoprotein</keyword>
<dbReference type="Gene3D" id="3.15.10.40">
    <property type="entry name" value="Uncharacterised protein PF07273, DUF1439"/>
    <property type="match status" value="1"/>
</dbReference>
<dbReference type="EMBL" id="CBSW010000144">
    <property type="protein sequence ID" value="CDG96816.1"/>
    <property type="molecule type" value="Genomic_DNA"/>
</dbReference>
<accession>A0A077N3N7</accession>
<evidence type="ECO:0000313" key="1">
    <source>
        <dbReference type="EMBL" id="CDG96816.1"/>
    </source>
</evidence>
<dbReference type="PROSITE" id="PS51257">
    <property type="entry name" value="PROKAR_LIPOPROTEIN"/>
    <property type="match status" value="1"/>
</dbReference>
<dbReference type="Pfam" id="PF07273">
    <property type="entry name" value="DUF1439"/>
    <property type="match status" value="1"/>
</dbReference>
<sequence length="187" mass="20524">MKRFFLGAALVLVGLVSGCDQFKDFSINEGLMNDYLLKRVHYQKKISIPGIANANITLGDLSSQIGRQDPEKIELSTQAKVQLATLLGTIQADMKLTIKAKPVFDAEKGAIFVKELEIVDYQTTPEKAAAPVKALIPYLNTSLSEFFDTHPVYVLNPEKSKAEAAASQFAKRLEIKPGKLVIGLTDK</sequence>
<dbReference type="InterPro" id="IPR010835">
    <property type="entry name" value="DUF1439"/>
</dbReference>
<organism evidence="1">
    <name type="scientific">Xenorhabdus bovienii str. puntauvense</name>
    <dbReference type="NCBI Taxonomy" id="1398201"/>
    <lineage>
        <taxon>Bacteria</taxon>
        <taxon>Pseudomonadati</taxon>
        <taxon>Pseudomonadota</taxon>
        <taxon>Gammaproteobacteria</taxon>
        <taxon>Enterobacterales</taxon>
        <taxon>Morganellaceae</taxon>
        <taxon>Xenorhabdus</taxon>
    </lineage>
</organism>
<dbReference type="RefSeq" id="WP_038217190.1">
    <property type="nucleotide sequence ID" value="NZ_CAWLWN010000197.1"/>
</dbReference>
<gene>
    <name evidence="1" type="ORF">XBP1_2280003</name>
</gene>
<comment type="caution">
    <text evidence="1">The sequence shown here is derived from an EMBL/GenBank/DDBJ whole genome shotgun (WGS) entry which is preliminary data.</text>
</comment>
<name>A0A077N3N7_XENBV</name>
<dbReference type="AlphaFoldDB" id="A0A077N3N7"/>
<dbReference type="Proteomes" id="UP000028511">
    <property type="component" value="Unassembled WGS sequence"/>
</dbReference>
<dbReference type="NCBIfam" id="NF007894">
    <property type="entry name" value="PRK10598.1"/>
    <property type="match status" value="1"/>
</dbReference>
<reference evidence="1" key="1">
    <citation type="submission" date="2013-07" db="EMBL/GenBank/DDBJ databases">
        <title>Sub-species coevolution in mutualistic symbiosis.</title>
        <authorList>
            <person name="Murfin K."/>
            <person name="Klassen J."/>
            <person name="Lee M."/>
            <person name="Forst S."/>
            <person name="Stock P."/>
            <person name="Goodrich-Blair H."/>
        </authorList>
    </citation>
    <scope>NUCLEOTIDE SEQUENCE [LARGE SCALE GENOMIC DNA]</scope>
    <source>
        <strain evidence="1">Puntauvense</strain>
    </source>
</reference>
<dbReference type="HOGENOM" id="CLU_105009_0_0_6"/>